<keyword evidence="1" id="KW-0472">Membrane</keyword>
<keyword evidence="3" id="KW-1185">Reference proteome</keyword>
<sequence length="186" mass="20114">MTCMSWERVPVRRRLVKSHVCSDVVSRFGVVLIFELVPDVNLEVVGGCCSPDLTLRPLCSPTLRNISRSQICVARDFVVVIVAQKIELSYAHTPRGHQCSVDLLSFVEQSLRSFGSLSSVVALFSCIAFAFYLLLFTAVFQLLSVLGFDPMSPWGWCLFACVCCPGFPGYSAGRGVDPAGGAPGGG</sequence>
<keyword evidence="1" id="KW-1133">Transmembrane helix</keyword>
<name>A0A2Z7B9B3_9LAMI</name>
<reference evidence="2 3" key="1">
    <citation type="journal article" date="2015" name="Proc. Natl. Acad. Sci. U.S.A.">
        <title>The resurrection genome of Boea hygrometrica: A blueprint for survival of dehydration.</title>
        <authorList>
            <person name="Xiao L."/>
            <person name="Yang G."/>
            <person name="Zhang L."/>
            <person name="Yang X."/>
            <person name="Zhao S."/>
            <person name="Ji Z."/>
            <person name="Zhou Q."/>
            <person name="Hu M."/>
            <person name="Wang Y."/>
            <person name="Chen M."/>
            <person name="Xu Y."/>
            <person name="Jin H."/>
            <person name="Xiao X."/>
            <person name="Hu G."/>
            <person name="Bao F."/>
            <person name="Hu Y."/>
            <person name="Wan P."/>
            <person name="Li L."/>
            <person name="Deng X."/>
            <person name="Kuang T."/>
            <person name="Xiang C."/>
            <person name="Zhu J.K."/>
            <person name="Oliver M.J."/>
            <person name="He Y."/>
        </authorList>
    </citation>
    <scope>NUCLEOTIDE SEQUENCE [LARGE SCALE GENOMIC DNA]</scope>
    <source>
        <strain evidence="3">cv. XS01</strain>
    </source>
</reference>
<keyword evidence="1" id="KW-0812">Transmembrane</keyword>
<feature type="transmembrane region" description="Helical" evidence="1">
    <location>
        <begin position="120"/>
        <end position="143"/>
    </location>
</feature>
<organism evidence="2 3">
    <name type="scientific">Dorcoceras hygrometricum</name>
    <dbReference type="NCBI Taxonomy" id="472368"/>
    <lineage>
        <taxon>Eukaryota</taxon>
        <taxon>Viridiplantae</taxon>
        <taxon>Streptophyta</taxon>
        <taxon>Embryophyta</taxon>
        <taxon>Tracheophyta</taxon>
        <taxon>Spermatophyta</taxon>
        <taxon>Magnoliopsida</taxon>
        <taxon>eudicotyledons</taxon>
        <taxon>Gunneridae</taxon>
        <taxon>Pentapetalae</taxon>
        <taxon>asterids</taxon>
        <taxon>lamiids</taxon>
        <taxon>Lamiales</taxon>
        <taxon>Gesneriaceae</taxon>
        <taxon>Didymocarpoideae</taxon>
        <taxon>Trichosporeae</taxon>
        <taxon>Loxocarpinae</taxon>
        <taxon>Dorcoceras</taxon>
    </lineage>
</organism>
<dbReference type="Proteomes" id="UP000250235">
    <property type="component" value="Unassembled WGS sequence"/>
</dbReference>
<protein>
    <submittedName>
        <fullName evidence="2">Uncharacterized protein</fullName>
    </submittedName>
</protein>
<dbReference type="EMBL" id="KV010127">
    <property type="protein sequence ID" value="KZV28486.1"/>
    <property type="molecule type" value="Genomic_DNA"/>
</dbReference>
<gene>
    <name evidence="2" type="ORF">F511_40416</name>
</gene>
<proteinExistence type="predicted"/>
<dbReference type="AlphaFoldDB" id="A0A2Z7B9B3"/>
<evidence type="ECO:0000256" key="1">
    <source>
        <dbReference type="SAM" id="Phobius"/>
    </source>
</evidence>
<evidence type="ECO:0000313" key="2">
    <source>
        <dbReference type="EMBL" id="KZV28486.1"/>
    </source>
</evidence>
<accession>A0A2Z7B9B3</accession>
<evidence type="ECO:0000313" key="3">
    <source>
        <dbReference type="Proteomes" id="UP000250235"/>
    </source>
</evidence>